<dbReference type="EMBL" id="CM037616">
    <property type="protein sequence ID" value="KAH7993009.1"/>
    <property type="molecule type" value="Genomic_DNA"/>
</dbReference>
<dbReference type="Proteomes" id="UP000827872">
    <property type="component" value="Linkage Group LG03"/>
</dbReference>
<evidence type="ECO:0000313" key="2">
    <source>
        <dbReference type="Proteomes" id="UP000827872"/>
    </source>
</evidence>
<protein>
    <submittedName>
        <fullName evidence="1">Uncharacterized protein</fullName>
    </submittedName>
</protein>
<proteinExistence type="predicted"/>
<accession>A0ACB8EJZ9</accession>
<sequence length="155" mass="17074">MAAGNCLYQHSVMWRAVGNQSGPGRQQSEVVIKVAERTVLPLQIAEGGQAPTLVWGRPQLPWRRAATLASLQRSLHLLRRFLRRQPRRLQGTHGVKKPDGPSRKRRASEQEKGAAWAPAARLPLQPASVSRSAEAKVPRDDGSRRSHPSDLQSSG</sequence>
<evidence type="ECO:0000313" key="1">
    <source>
        <dbReference type="EMBL" id="KAH7993009.1"/>
    </source>
</evidence>
<organism evidence="1 2">
    <name type="scientific">Sphaerodactylus townsendi</name>
    <dbReference type="NCBI Taxonomy" id="933632"/>
    <lineage>
        <taxon>Eukaryota</taxon>
        <taxon>Metazoa</taxon>
        <taxon>Chordata</taxon>
        <taxon>Craniata</taxon>
        <taxon>Vertebrata</taxon>
        <taxon>Euteleostomi</taxon>
        <taxon>Lepidosauria</taxon>
        <taxon>Squamata</taxon>
        <taxon>Bifurcata</taxon>
        <taxon>Gekkota</taxon>
        <taxon>Sphaerodactylidae</taxon>
        <taxon>Sphaerodactylus</taxon>
    </lineage>
</organism>
<keyword evidence="2" id="KW-1185">Reference proteome</keyword>
<gene>
    <name evidence="1" type="ORF">K3G42_028634</name>
</gene>
<name>A0ACB8EJZ9_9SAUR</name>
<reference evidence="1" key="1">
    <citation type="submission" date="2021-08" db="EMBL/GenBank/DDBJ databases">
        <title>The first chromosome-level gecko genome reveals the dynamic sex chromosomes of Neotropical dwarf geckos (Sphaerodactylidae: Sphaerodactylus).</title>
        <authorList>
            <person name="Pinto B.J."/>
            <person name="Keating S.E."/>
            <person name="Gamble T."/>
        </authorList>
    </citation>
    <scope>NUCLEOTIDE SEQUENCE</scope>
    <source>
        <strain evidence="1">TG3544</strain>
    </source>
</reference>
<comment type="caution">
    <text evidence="1">The sequence shown here is derived from an EMBL/GenBank/DDBJ whole genome shotgun (WGS) entry which is preliminary data.</text>
</comment>